<evidence type="ECO:0000256" key="12">
    <source>
        <dbReference type="ARBA" id="ARBA00023033"/>
    </source>
</evidence>
<evidence type="ECO:0000256" key="13">
    <source>
        <dbReference type="ARBA" id="ARBA00023136"/>
    </source>
</evidence>
<dbReference type="PANTHER" id="PTHR24292:SF102">
    <property type="entry name" value="CYTOCHROME P450 FAMILY-RELATED"/>
    <property type="match status" value="1"/>
</dbReference>
<reference evidence="16 17" key="1">
    <citation type="journal article" date="2023" name="Arcadia Sci">
        <title>De novo assembly of a long-read Amblyomma americanum tick genome.</title>
        <authorList>
            <person name="Chou S."/>
            <person name="Poskanzer K.E."/>
            <person name="Rollins M."/>
            <person name="Thuy-Boun P.S."/>
        </authorList>
    </citation>
    <scope>NUCLEOTIDE SEQUENCE [LARGE SCALE GENOMIC DNA]</scope>
    <source>
        <strain evidence="16">F_SG_1</strain>
        <tissue evidence="16">Salivary glands</tissue>
    </source>
</reference>
<keyword evidence="11 14" id="KW-0408">Iron</keyword>
<accession>A0AAQ4DZ63</accession>
<keyword evidence="17" id="KW-1185">Reference proteome</keyword>
<comment type="function">
    <text evidence="2">May be involved in the metabolism of insect hormones and in the breakdown of synthetic insecticides.</text>
</comment>
<evidence type="ECO:0000256" key="15">
    <source>
        <dbReference type="RuleBase" id="RU000461"/>
    </source>
</evidence>
<comment type="cofactor">
    <cofactor evidence="1 14">
        <name>heme</name>
        <dbReference type="ChEBI" id="CHEBI:30413"/>
    </cofactor>
</comment>
<dbReference type="GO" id="GO:0020037">
    <property type="term" value="F:heme binding"/>
    <property type="evidence" value="ECO:0007669"/>
    <property type="project" value="InterPro"/>
</dbReference>
<dbReference type="PANTHER" id="PTHR24292">
    <property type="entry name" value="CYTOCHROME P450"/>
    <property type="match status" value="1"/>
</dbReference>
<dbReference type="GO" id="GO:0004497">
    <property type="term" value="F:monooxygenase activity"/>
    <property type="evidence" value="ECO:0007669"/>
    <property type="project" value="UniProtKB-KW"/>
</dbReference>
<evidence type="ECO:0000256" key="6">
    <source>
        <dbReference type="ARBA" id="ARBA00022617"/>
    </source>
</evidence>
<dbReference type="EMBL" id="JARKHS020025031">
    <property type="protein sequence ID" value="KAK8767753.1"/>
    <property type="molecule type" value="Genomic_DNA"/>
</dbReference>
<dbReference type="SUPFAM" id="SSF48264">
    <property type="entry name" value="Cytochrome P450"/>
    <property type="match status" value="2"/>
</dbReference>
<dbReference type="PRINTS" id="PR00385">
    <property type="entry name" value="P450"/>
</dbReference>
<evidence type="ECO:0000256" key="11">
    <source>
        <dbReference type="ARBA" id="ARBA00023004"/>
    </source>
</evidence>
<evidence type="ECO:0000256" key="7">
    <source>
        <dbReference type="ARBA" id="ARBA00022723"/>
    </source>
</evidence>
<dbReference type="Proteomes" id="UP001321473">
    <property type="component" value="Unassembled WGS sequence"/>
</dbReference>
<evidence type="ECO:0000256" key="5">
    <source>
        <dbReference type="ARBA" id="ARBA00010617"/>
    </source>
</evidence>
<dbReference type="PROSITE" id="PS00086">
    <property type="entry name" value="CYTOCHROME_P450"/>
    <property type="match status" value="1"/>
</dbReference>
<organism evidence="16 17">
    <name type="scientific">Amblyomma americanum</name>
    <name type="common">Lone star tick</name>
    <dbReference type="NCBI Taxonomy" id="6943"/>
    <lineage>
        <taxon>Eukaryota</taxon>
        <taxon>Metazoa</taxon>
        <taxon>Ecdysozoa</taxon>
        <taxon>Arthropoda</taxon>
        <taxon>Chelicerata</taxon>
        <taxon>Arachnida</taxon>
        <taxon>Acari</taxon>
        <taxon>Parasitiformes</taxon>
        <taxon>Ixodida</taxon>
        <taxon>Ixodoidea</taxon>
        <taxon>Ixodidae</taxon>
        <taxon>Amblyomminae</taxon>
        <taxon>Amblyomma</taxon>
    </lineage>
</organism>
<dbReference type="InterPro" id="IPR036396">
    <property type="entry name" value="Cyt_P450_sf"/>
</dbReference>
<dbReference type="GO" id="GO:0005789">
    <property type="term" value="C:endoplasmic reticulum membrane"/>
    <property type="evidence" value="ECO:0007669"/>
    <property type="project" value="UniProtKB-SubCell"/>
</dbReference>
<dbReference type="Pfam" id="PF00067">
    <property type="entry name" value="p450"/>
    <property type="match status" value="1"/>
</dbReference>
<evidence type="ECO:0008006" key="18">
    <source>
        <dbReference type="Google" id="ProtNLM"/>
    </source>
</evidence>
<sequence length="236" mass="27243">MSKFYNGAVPFLLVNDLRLLSKVEIEDFHNFAERGIVFEVEDLPDFDKKNIATAPLNRWREMRAVLSPAFTTKKLSQNQFTDKNVLKMQYMDSVLNESMRFYTGIVGFVTRRAAKTYEYEGVKIPKGLSVMVPVSYLHQDPEVWREPGNFDPERFSSENRSRIHPVSFQPFGKGPRECLGRNFALLEMKIMLAKFLANFKVSVDEEHHKELIKLGSTFIASVVPNGVWMKLEKVRA</sequence>
<evidence type="ECO:0000256" key="2">
    <source>
        <dbReference type="ARBA" id="ARBA00003690"/>
    </source>
</evidence>
<dbReference type="PRINTS" id="PR00465">
    <property type="entry name" value="EP450IV"/>
</dbReference>
<dbReference type="AlphaFoldDB" id="A0AAQ4DZ63"/>
<evidence type="ECO:0000313" key="17">
    <source>
        <dbReference type="Proteomes" id="UP001321473"/>
    </source>
</evidence>
<evidence type="ECO:0000256" key="10">
    <source>
        <dbReference type="ARBA" id="ARBA00023002"/>
    </source>
</evidence>
<dbReference type="GO" id="GO:0005506">
    <property type="term" value="F:iron ion binding"/>
    <property type="evidence" value="ECO:0007669"/>
    <property type="project" value="InterPro"/>
</dbReference>
<dbReference type="InterPro" id="IPR002403">
    <property type="entry name" value="Cyt_P450_E_grp-IV"/>
</dbReference>
<evidence type="ECO:0000256" key="8">
    <source>
        <dbReference type="ARBA" id="ARBA00022824"/>
    </source>
</evidence>
<proteinExistence type="inferred from homology"/>
<evidence type="ECO:0000256" key="1">
    <source>
        <dbReference type="ARBA" id="ARBA00001971"/>
    </source>
</evidence>
<evidence type="ECO:0000313" key="16">
    <source>
        <dbReference type="EMBL" id="KAK8767753.1"/>
    </source>
</evidence>
<evidence type="ECO:0000256" key="4">
    <source>
        <dbReference type="ARBA" id="ARBA00004406"/>
    </source>
</evidence>
<dbReference type="GO" id="GO:0016705">
    <property type="term" value="F:oxidoreductase activity, acting on paired donors, with incorporation or reduction of molecular oxygen"/>
    <property type="evidence" value="ECO:0007669"/>
    <property type="project" value="InterPro"/>
</dbReference>
<gene>
    <name evidence="16" type="ORF">V5799_005465</name>
</gene>
<evidence type="ECO:0000256" key="3">
    <source>
        <dbReference type="ARBA" id="ARBA00004174"/>
    </source>
</evidence>
<keyword evidence="12 15" id="KW-0503">Monooxygenase</keyword>
<name>A0AAQ4DZ63_AMBAM</name>
<feature type="binding site" description="axial binding residue" evidence="14">
    <location>
        <position position="178"/>
    </location>
    <ligand>
        <name>heme</name>
        <dbReference type="ChEBI" id="CHEBI:30413"/>
    </ligand>
    <ligandPart>
        <name>Fe</name>
        <dbReference type="ChEBI" id="CHEBI:18248"/>
    </ligandPart>
</feature>
<keyword evidence="10 15" id="KW-0560">Oxidoreductase</keyword>
<comment type="similarity">
    <text evidence="5 15">Belongs to the cytochrome P450 family.</text>
</comment>
<dbReference type="Gene3D" id="1.10.630.10">
    <property type="entry name" value="Cytochrome P450"/>
    <property type="match status" value="2"/>
</dbReference>
<keyword evidence="8" id="KW-0256">Endoplasmic reticulum</keyword>
<comment type="caution">
    <text evidence="16">The sequence shown here is derived from an EMBL/GenBank/DDBJ whole genome shotgun (WGS) entry which is preliminary data.</text>
</comment>
<keyword evidence="9" id="KW-0492">Microsome</keyword>
<dbReference type="InterPro" id="IPR001128">
    <property type="entry name" value="Cyt_P450"/>
</dbReference>
<keyword evidence="7 14" id="KW-0479">Metal-binding</keyword>
<keyword evidence="13" id="KW-0472">Membrane</keyword>
<protein>
    <recommendedName>
        <fullName evidence="18">Cytochrome</fullName>
    </recommendedName>
</protein>
<comment type="subcellular location">
    <subcellularLocation>
        <location evidence="4">Endoplasmic reticulum membrane</location>
        <topology evidence="4">Peripheral membrane protein</topology>
    </subcellularLocation>
    <subcellularLocation>
        <location evidence="3">Microsome membrane</location>
        <topology evidence="3">Peripheral membrane protein</topology>
    </subcellularLocation>
</comment>
<dbReference type="InterPro" id="IPR050476">
    <property type="entry name" value="Insect_CytP450_Detox"/>
</dbReference>
<evidence type="ECO:0000256" key="9">
    <source>
        <dbReference type="ARBA" id="ARBA00022848"/>
    </source>
</evidence>
<keyword evidence="6 14" id="KW-0349">Heme</keyword>
<dbReference type="InterPro" id="IPR017972">
    <property type="entry name" value="Cyt_P450_CS"/>
</dbReference>
<evidence type="ECO:0000256" key="14">
    <source>
        <dbReference type="PIRSR" id="PIRSR602403-1"/>
    </source>
</evidence>